<dbReference type="Pfam" id="PF04575">
    <property type="entry name" value="SlipAM"/>
    <property type="match status" value="1"/>
</dbReference>
<name>A0A7V1PU14_CALAY</name>
<reference evidence="2" key="1">
    <citation type="journal article" date="2020" name="mSystems">
        <title>Genome- and Community-Level Interaction Insights into Carbon Utilization and Element Cycling Functions of Hydrothermarchaeota in Hydrothermal Sediment.</title>
        <authorList>
            <person name="Zhou Z."/>
            <person name="Liu Y."/>
            <person name="Xu W."/>
            <person name="Pan J."/>
            <person name="Luo Z.H."/>
            <person name="Li M."/>
        </authorList>
    </citation>
    <scope>NUCLEOTIDE SEQUENCE [LARGE SCALE GENOMIC DNA]</scope>
    <source>
        <strain evidence="2">HyVt-456</strain>
        <strain evidence="3">HyVt-460</strain>
    </source>
</reference>
<evidence type="ECO:0000259" key="1">
    <source>
        <dbReference type="Pfam" id="PF04575"/>
    </source>
</evidence>
<dbReference type="EMBL" id="DRLI01000026">
    <property type="protein sequence ID" value="HHM01483.1"/>
    <property type="molecule type" value="Genomic_DNA"/>
</dbReference>
<evidence type="ECO:0000313" key="3">
    <source>
        <dbReference type="EMBL" id="HHM01483.1"/>
    </source>
</evidence>
<dbReference type="AlphaFoldDB" id="A0A7V1PU14"/>
<proteinExistence type="predicted"/>
<accession>A0A7V1PU14</accession>
<feature type="non-terminal residue" evidence="2">
    <location>
        <position position="1"/>
    </location>
</feature>
<dbReference type="Proteomes" id="UP000886005">
    <property type="component" value="Unassembled WGS sequence"/>
</dbReference>
<protein>
    <submittedName>
        <fullName evidence="2">DUF560 domain-containing protein</fullName>
    </submittedName>
</protein>
<dbReference type="Proteomes" id="UP000885771">
    <property type="component" value="Unassembled WGS sequence"/>
</dbReference>
<feature type="domain" description="Surface lipoprotein assembly modifier C-terminal" evidence="1">
    <location>
        <begin position="10"/>
        <end position="99"/>
    </location>
</feature>
<organism evidence="2">
    <name type="scientific">Caldithrix abyssi</name>
    <dbReference type="NCBI Taxonomy" id="187145"/>
    <lineage>
        <taxon>Bacteria</taxon>
        <taxon>Pseudomonadati</taxon>
        <taxon>Calditrichota</taxon>
        <taxon>Calditrichia</taxon>
        <taxon>Calditrichales</taxon>
        <taxon>Calditrichaceae</taxon>
        <taxon>Caldithrix</taxon>
    </lineage>
</organism>
<dbReference type="InterPro" id="IPR007655">
    <property type="entry name" value="Slam_C"/>
</dbReference>
<gene>
    <name evidence="2" type="ORF">ENJ10_06115</name>
    <name evidence="3" type="ORF">ENJ15_00610</name>
</gene>
<dbReference type="EMBL" id="DRLD01000167">
    <property type="protein sequence ID" value="HED10243.1"/>
    <property type="molecule type" value="Genomic_DNA"/>
</dbReference>
<comment type="caution">
    <text evidence="2">The sequence shown here is derived from an EMBL/GenBank/DDBJ whole genome shotgun (WGS) entry which is preliminary data.</text>
</comment>
<evidence type="ECO:0000313" key="2">
    <source>
        <dbReference type="EMBL" id="HED10243.1"/>
    </source>
</evidence>
<sequence>GTELTWILPLGITWKSGYYYADKTYIAQGVYSVDDSYNEAIGRRDFRHNAWSYLSKRIAVGANAAITPTLRFRWLDNQSNSYYYDYQTTSISLGLNWEF</sequence>